<name>A0A7W2YJF2_9GAMM</name>
<feature type="transmembrane region" description="Helical" evidence="1">
    <location>
        <begin position="21"/>
        <end position="42"/>
    </location>
</feature>
<dbReference type="Pfam" id="PF05751">
    <property type="entry name" value="FixH"/>
    <property type="match status" value="1"/>
</dbReference>
<dbReference type="InterPro" id="IPR008620">
    <property type="entry name" value="FixH"/>
</dbReference>
<dbReference type="Proteomes" id="UP000539350">
    <property type="component" value="Unassembled WGS sequence"/>
</dbReference>
<dbReference type="EMBL" id="JACFXU010000013">
    <property type="protein sequence ID" value="MBA6412564.1"/>
    <property type="molecule type" value="Genomic_DNA"/>
</dbReference>
<keyword evidence="1" id="KW-1133">Transmembrane helix</keyword>
<protein>
    <submittedName>
        <fullName evidence="2">FixH family protein</fullName>
    </submittedName>
</protein>
<dbReference type="RefSeq" id="WP_182169804.1">
    <property type="nucleotide sequence ID" value="NZ_JACFXU010000013.1"/>
</dbReference>
<keyword evidence="1" id="KW-0472">Membrane</keyword>
<organism evidence="2 3">
    <name type="scientific">Sediminihaliea albiluteola</name>
    <dbReference type="NCBI Taxonomy" id="2758564"/>
    <lineage>
        <taxon>Bacteria</taxon>
        <taxon>Pseudomonadati</taxon>
        <taxon>Pseudomonadota</taxon>
        <taxon>Gammaproteobacteria</taxon>
        <taxon>Cellvibrionales</taxon>
        <taxon>Halieaceae</taxon>
        <taxon>Sediminihaliea</taxon>
    </lineage>
</organism>
<keyword evidence="1" id="KW-0812">Transmembrane</keyword>
<evidence type="ECO:0000256" key="1">
    <source>
        <dbReference type="SAM" id="Phobius"/>
    </source>
</evidence>
<dbReference type="AlphaFoldDB" id="A0A7W2YJF2"/>
<sequence length="168" mass="18872">MSNKATYREASSPWYKHSYAWLLFGLPACAVVASLWTVFIAYTGSDDLVVDEYYKDGLAINRQLDKKHNASSANMQADIQIRGDEVLLKLTGDLHPPRLRLLLSHPIEANKDFSVTLQRSSASEYRARMPSTPAPRWHWVLEEALDSGSSWRLDGAFTASDFSHANSL</sequence>
<evidence type="ECO:0000313" key="3">
    <source>
        <dbReference type="Proteomes" id="UP000539350"/>
    </source>
</evidence>
<comment type="caution">
    <text evidence="2">The sequence shown here is derived from an EMBL/GenBank/DDBJ whole genome shotgun (WGS) entry which is preliminary data.</text>
</comment>
<accession>A0A7W2YJF2</accession>
<reference evidence="2 3" key="1">
    <citation type="submission" date="2020-07" db="EMBL/GenBank/DDBJ databases">
        <title>Halieaceae bacterium, F7430, whole genome shotgun sequencing project.</title>
        <authorList>
            <person name="Jiang S."/>
            <person name="Liu Z.W."/>
            <person name="Du Z.J."/>
        </authorList>
    </citation>
    <scope>NUCLEOTIDE SEQUENCE [LARGE SCALE GENOMIC DNA]</scope>
    <source>
        <strain evidence="2 3">F7430</strain>
    </source>
</reference>
<proteinExistence type="predicted"/>
<evidence type="ECO:0000313" key="2">
    <source>
        <dbReference type="EMBL" id="MBA6412564.1"/>
    </source>
</evidence>
<keyword evidence="3" id="KW-1185">Reference proteome</keyword>
<gene>
    <name evidence="2" type="ORF">H2508_05510</name>
</gene>